<reference evidence="3 4" key="1">
    <citation type="journal article" date="2019" name="Appl. Microbiol. Biotechnol.">
        <title>Uncovering carbohydrate metabolism through a genotype-phenotype association study of 56 lactic acid bacteria genomes.</title>
        <authorList>
            <person name="Buron-Moles G."/>
            <person name="Chailyan A."/>
            <person name="Dolejs I."/>
            <person name="Forster J."/>
            <person name="Miks M.H."/>
        </authorList>
    </citation>
    <scope>NUCLEOTIDE SEQUENCE [LARGE SCALE GENOMIC DNA]</scope>
    <source>
        <strain evidence="3 4">ATCC 4005</strain>
    </source>
</reference>
<dbReference type="GeneID" id="72461825"/>
<dbReference type="EMBL" id="PUFP01000039">
    <property type="protein sequence ID" value="TDG78498.1"/>
    <property type="molecule type" value="Genomic_DNA"/>
</dbReference>
<evidence type="ECO:0008006" key="5">
    <source>
        <dbReference type="Google" id="ProtNLM"/>
    </source>
</evidence>
<name>A0A4R5NPC8_LENBU</name>
<keyword evidence="2" id="KW-0732">Signal</keyword>
<dbReference type="Proteomes" id="UP000295181">
    <property type="component" value="Unassembled WGS sequence"/>
</dbReference>
<protein>
    <recommendedName>
        <fullName evidence="5">DUF4352 domain-containing protein</fullName>
    </recommendedName>
</protein>
<dbReference type="AlphaFoldDB" id="A0A4R5NPC8"/>
<feature type="chain" id="PRO_5038961307" description="DUF4352 domain-containing protein" evidence="2">
    <location>
        <begin position="23"/>
        <end position="248"/>
    </location>
</feature>
<evidence type="ECO:0000256" key="2">
    <source>
        <dbReference type="SAM" id="SignalP"/>
    </source>
</evidence>
<evidence type="ECO:0000313" key="4">
    <source>
        <dbReference type="Proteomes" id="UP000295181"/>
    </source>
</evidence>
<proteinExistence type="predicted"/>
<feature type="compositionally biased region" description="Low complexity" evidence="1">
    <location>
        <begin position="44"/>
        <end position="56"/>
    </location>
</feature>
<feature type="signal peptide" evidence="2">
    <location>
        <begin position="1"/>
        <end position="22"/>
    </location>
</feature>
<dbReference type="RefSeq" id="WP_013727590.1">
    <property type="nucleotide sequence ID" value="NZ_AZDM01000035.1"/>
</dbReference>
<evidence type="ECO:0000256" key="1">
    <source>
        <dbReference type="SAM" id="MobiDB-lite"/>
    </source>
</evidence>
<comment type="caution">
    <text evidence="3">The sequence shown here is derived from an EMBL/GenBank/DDBJ whole genome shotgun (WGS) entry which is preliminary data.</text>
</comment>
<dbReference type="PROSITE" id="PS51257">
    <property type="entry name" value="PROKAR_LIPOPROTEIN"/>
    <property type="match status" value="1"/>
</dbReference>
<evidence type="ECO:0000313" key="3">
    <source>
        <dbReference type="EMBL" id="TDG78498.1"/>
    </source>
</evidence>
<sequence>MKAKGYLIIMFAILSVGLAACGGNKSNQATEKKSLSADMSNEPSSSSTSSSSSQSWSDYQYKVPKSVQKNAHYVKNGDLSTKHQFTFDRFGTRQQLADVTTKPVDIKADKLTYKVNQVRVIKNTAKTPQAKEAAEQVLNLRSIPDTYYTFVLNYTVTNHHNFEIALNGVNYVKTNQGQMLTTANQLTDSSAGNKIGANRAVSFAMTGYLHNYATQPATKLTIQFGAIYTTTQKKVAPSPDSTLTINLK</sequence>
<gene>
    <name evidence="3" type="ORF">C5L32_000090</name>
</gene>
<organism evidence="3 4">
    <name type="scientific">Lentilactobacillus buchneri DSM 20057</name>
    <dbReference type="NCBI Taxonomy" id="1423728"/>
    <lineage>
        <taxon>Bacteria</taxon>
        <taxon>Bacillati</taxon>
        <taxon>Bacillota</taxon>
        <taxon>Bacilli</taxon>
        <taxon>Lactobacillales</taxon>
        <taxon>Lactobacillaceae</taxon>
        <taxon>Lentilactobacillus</taxon>
    </lineage>
</organism>
<accession>A0A4R5NPC8</accession>
<feature type="region of interest" description="Disordered" evidence="1">
    <location>
        <begin position="32"/>
        <end position="56"/>
    </location>
</feature>